<dbReference type="EMBL" id="CM003144">
    <property type="protein sequence ID" value="KIS69854.1"/>
    <property type="molecule type" value="Genomic_DNA"/>
</dbReference>
<feature type="compositionally biased region" description="Polar residues" evidence="1">
    <location>
        <begin position="191"/>
        <end position="223"/>
    </location>
</feature>
<protein>
    <submittedName>
        <fullName evidence="2">Uncharacterized protein</fullName>
    </submittedName>
</protein>
<accession>A0A0D1E0X8</accession>
<feature type="region of interest" description="Disordered" evidence="1">
    <location>
        <begin position="167"/>
        <end position="251"/>
    </location>
</feature>
<dbReference type="VEuPathDB" id="FungiDB:UMAG_12188"/>
<dbReference type="AlphaFoldDB" id="A0A0D1E0X8"/>
<evidence type="ECO:0000256" key="1">
    <source>
        <dbReference type="SAM" id="MobiDB-lite"/>
    </source>
</evidence>
<dbReference type="GeneID" id="23567941"/>
<feature type="region of interest" description="Disordered" evidence="1">
    <location>
        <begin position="101"/>
        <end position="120"/>
    </location>
</feature>
<proteinExistence type="predicted"/>
<dbReference type="Proteomes" id="UP000000561">
    <property type="component" value="Chromosome 5"/>
</dbReference>
<dbReference type="OrthoDB" id="2553844at2759"/>
<reference evidence="2 3" key="1">
    <citation type="journal article" date="2006" name="Nature">
        <title>Insights from the genome of the biotrophic fungal plant pathogen Ustilago maydis.</title>
        <authorList>
            <person name="Kamper J."/>
            <person name="Kahmann R."/>
            <person name="Bolker M."/>
            <person name="Ma L.J."/>
            <person name="Brefort T."/>
            <person name="Saville B.J."/>
            <person name="Banuett F."/>
            <person name="Kronstad J.W."/>
            <person name="Gold S.E."/>
            <person name="Muller O."/>
            <person name="Perlin M.H."/>
            <person name="Wosten H.A."/>
            <person name="de Vries R."/>
            <person name="Ruiz-Herrera J."/>
            <person name="Reynaga-Pena C.G."/>
            <person name="Snetselaar K."/>
            <person name="McCann M."/>
            <person name="Perez-Martin J."/>
            <person name="Feldbrugge M."/>
            <person name="Basse C.W."/>
            <person name="Steinberg G."/>
            <person name="Ibeas J.I."/>
            <person name="Holloman W."/>
            <person name="Guzman P."/>
            <person name="Farman M."/>
            <person name="Stajich J.E."/>
            <person name="Sentandreu R."/>
            <person name="Gonzalez-Prieto J.M."/>
            <person name="Kennell J.C."/>
            <person name="Molina L."/>
            <person name="Schirawski J."/>
            <person name="Mendoza-Mendoza A."/>
            <person name="Greilinger D."/>
            <person name="Munch K."/>
            <person name="Rossel N."/>
            <person name="Scherer M."/>
            <person name="Vranes M."/>
            <person name="Ladendorf O."/>
            <person name="Vincon V."/>
            <person name="Fuchs U."/>
            <person name="Sandrock B."/>
            <person name="Meng S."/>
            <person name="Ho E.C."/>
            <person name="Cahill M.J."/>
            <person name="Boyce K.J."/>
            <person name="Klose J."/>
            <person name="Klosterman S.J."/>
            <person name="Deelstra H.J."/>
            <person name="Ortiz-Castellanos L."/>
            <person name="Li W."/>
            <person name="Sanchez-Alonso P."/>
            <person name="Schreier P.H."/>
            <person name="Hauser-Hahn I."/>
            <person name="Vaupel M."/>
            <person name="Koopmann E."/>
            <person name="Friedrich G."/>
            <person name="Voss H."/>
            <person name="Schluter T."/>
            <person name="Margolis J."/>
            <person name="Platt D."/>
            <person name="Swimmer C."/>
            <person name="Gnirke A."/>
            <person name="Chen F."/>
            <person name="Vysotskaia V."/>
            <person name="Mannhaupt G."/>
            <person name="Guldener U."/>
            <person name="Munsterkotter M."/>
            <person name="Haase D."/>
            <person name="Oesterheld M."/>
            <person name="Mewes H.W."/>
            <person name="Mauceli E.W."/>
            <person name="DeCaprio D."/>
            <person name="Wade C.M."/>
            <person name="Butler J."/>
            <person name="Young S."/>
            <person name="Jaffe D.B."/>
            <person name="Calvo S."/>
            <person name="Nusbaum C."/>
            <person name="Galagan J."/>
            <person name="Birren B.W."/>
        </authorList>
    </citation>
    <scope>NUCLEOTIDE SEQUENCE [LARGE SCALE GENOMIC DNA]</scope>
    <source>
        <strain evidence="3">DSM 14603 / FGSC 9021 / UM521</strain>
    </source>
</reference>
<organism evidence="2 3">
    <name type="scientific">Mycosarcoma maydis</name>
    <name type="common">Corn smut fungus</name>
    <name type="synonym">Ustilago maydis</name>
    <dbReference type="NCBI Taxonomy" id="5270"/>
    <lineage>
        <taxon>Eukaryota</taxon>
        <taxon>Fungi</taxon>
        <taxon>Dikarya</taxon>
        <taxon>Basidiomycota</taxon>
        <taxon>Ustilaginomycotina</taxon>
        <taxon>Ustilaginomycetes</taxon>
        <taxon>Ustilaginales</taxon>
        <taxon>Ustilaginaceae</taxon>
        <taxon>Mycosarcoma</taxon>
    </lineage>
</organism>
<feature type="compositionally biased region" description="Low complexity" evidence="1">
    <location>
        <begin position="107"/>
        <end position="117"/>
    </location>
</feature>
<dbReference type="InParanoid" id="A0A0D1E0X8"/>
<feature type="compositionally biased region" description="Acidic residues" evidence="1">
    <location>
        <begin position="239"/>
        <end position="251"/>
    </location>
</feature>
<sequence length="251" mass="26310">MATACKESAVELNTLTVEHVLSDLEALTPGAALFSLVQGSASSSGSGCDRGLLESFEAGVDPSGRKQHVELSHMLLASHRTAERLNSERVSAAEVALVLPSERSRASKSTSGSTSPSRDIDLARKATRTDLLHAKVADLQSQVDAWSSALEQASQVVHEPGSNTSLAAAATASTADAQSTRTSGSQAAPLESQSTVQGQIDRSSNNRSTFVESISSELRQEGSTRIAIDAPEAVTSATEDFEDDDPWNDPT</sequence>
<gene>
    <name evidence="2" type="ORF">UMAG_12188</name>
</gene>
<dbReference type="RefSeq" id="XP_011388917.1">
    <property type="nucleotide sequence ID" value="XM_011390615.1"/>
</dbReference>
<dbReference type="KEGG" id="uma:UMAG_12188"/>
<evidence type="ECO:0000313" key="3">
    <source>
        <dbReference type="Proteomes" id="UP000000561"/>
    </source>
</evidence>
<name>A0A0D1E0X8_MYCMD</name>
<evidence type="ECO:0000313" key="2">
    <source>
        <dbReference type="EMBL" id="KIS69854.1"/>
    </source>
</evidence>
<feature type="compositionally biased region" description="Low complexity" evidence="1">
    <location>
        <begin position="167"/>
        <end position="183"/>
    </location>
</feature>
<keyword evidence="3" id="KW-1185">Reference proteome</keyword>